<comment type="cofactor">
    <cofactor evidence="1 5">
        <name>pyridoxal 5'-phosphate</name>
        <dbReference type="ChEBI" id="CHEBI:597326"/>
    </cofactor>
</comment>
<keyword evidence="7" id="KW-0808">Transferase</keyword>
<dbReference type="PROSITE" id="PS00595">
    <property type="entry name" value="AA_TRANSFER_CLASS_5"/>
    <property type="match status" value="1"/>
</dbReference>
<organism evidence="7 8">
    <name type="scientific">Acidilutibacter cellobiosedens</name>
    <dbReference type="NCBI Taxonomy" id="2507161"/>
    <lineage>
        <taxon>Bacteria</taxon>
        <taxon>Bacillati</taxon>
        <taxon>Bacillota</taxon>
        <taxon>Tissierellia</taxon>
        <taxon>Tissierellales</taxon>
        <taxon>Acidilutibacteraceae</taxon>
        <taxon>Acidilutibacter</taxon>
    </lineage>
</organism>
<evidence type="ECO:0000256" key="5">
    <source>
        <dbReference type="RuleBase" id="RU004504"/>
    </source>
</evidence>
<dbReference type="Gene3D" id="3.40.640.10">
    <property type="entry name" value="Type I PLP-dependent aspartate aminotransferase-like (Major domain)"/>
    <property type="match status" value="1"/>
</dbReference>
<dbReference type="Proteomes" id="UP000287969">
    <property type="component" value="Chromosome"/>
</dbReference>
<protein>
    <submittedName>
        <fullName evidence="7">Aminotransferase class V-fold PLP-dependent enzyme</fullName>
    </submittedName>
</protein>
<name>A0A410QGK7_9FIRM</name>
<dbReference type="Gene3D" id="3.90.1150.10">
    <property type="entry name" value="Aspartate Aminotransferase, domain 1"/>
    <property type="match status" value="1"/>
</dbReference>
<dbReference type="GO" id="GO:0031071">
    <property type="term" value="F:cysteine desulfurase activity"/>
    <property type="evidence" value="ECO:0007669"/>
    <property type="project" value="UniProtKB-EC"/>
</dbReference>
<dbReference type="Pfam" id="PF00266">
    <property type="entry name" value="Aminotran_5"/>
    <property type="match status" value="1"/>
</dbReference>
<dbReference type="OrthoDB" id="9804366at2"/>
<feature type="domain" description="Aminotransferase class V" evidence="6">
    <location>
        <begin position="24"/>
        <end position="405"/>
    </location>
</feature>
<keyword evidence="3" id="KW-0663">Pyridoxal phosphate</keyword>
<gene>
    <name evidence="7" type="ORF">EQM13_16545</name>
</gene>
<keyword evidence="7" id="KW-0032">Aminotransferase</keyword>
<dbReference type="InterPro" id="IPR000192">
    <property type="entry name" value="Aminotrans_V_dom"/>
</dbReference>
<proteinExistence type="inferred from homology"/>
<accession>A0A410QGK7</accession>
<dbReference type="KEGG" id="spoa:EQM13_16545"/>
<dbReference type="SUPFAM" id="SSF53383">
    <property type="entry name" value="PLP-dependent transferases"/>
    <property type="match status" value="1"/>
</dbReference>
<dbReference type="InterPro" id="IPR015424">
    <property type="entry name" value="PyrdxlP-dep_Trfase"/>
</dbReference>
<dbReference type="AlphaFoldDB" id="A0A410QGK7"/>
<dbReference type="PANTHER" id="PTHR43586:SF8">
    <property type="entry name" value="CYSTEINE DESULFURASE 1, CHLOROPLASTIC"/>
    <property type="match status" value="1"/>
</dbReference>
<dbReference type="GO" id="GO:0008483">
    <property type="term" value="F:transaminase activity"/>
    <property type="evidence" value="ECO:0007669"/>
    <property type="project" value="UniProtKB-KW"/>
</dbReference>
<keyword evidence="8" id="KW-1185">Reference proteome</keyword>
<evidence type="ECO:0000256" key="1">
    <source>
        <dbReference type="ARBA" id="ARBA00001933"/>
    </source>
</evidence>
<dbReference type="InterPro" id="IPR015421">
    <property type="entry name" value="PyrdxlP-dep_Trfase_major"/>
</dbReference>
<reference evidence="8" key="1">
    <citation type="submission" date="2019-01" db="EMBL/GenBank/DDBJ databases">
        <title>Draft genomes of a novel of Sporanaerobacter strains.</title>
        <authorList>
            <person name="Ma S."/>
        </authorList>
    </citation>
    <scope>NUCLEOTIDE SEQUENCE [LARGE SCALE GENOMIC DNA]</scope>
    <source>
        <strain evidence="8">NJN-17</strain>
    </source>
</reference>
<evidence type="ECO:0000256" key="2">
    <source>
        <dbReference type="ARBA" id="ARBA00010447"/>
    </source>
</evidence>
<comment type="catalytic activity">
    <reaction evidence="4">
        <text>(sulfur carrier)-H + L-cysteine = (sulfur carrier)-SH + L-alanine</text>
        <dbReference type="Rhea" id="RHEA:43892"/>
        <dbReference type="Rhea" id="RHEA-COMP:14737"/>
        <dbReference type="Rhea" id="RHEA-COMP:14739"/>
        <dbReference type="ChEBI" id="CHEBI:29917"/>
        <dbReference type="ChEBI" id="CHEBI:35235"/>
        <dbReference type="ChEBI" id="CHEBI:57972"/>
        <dbReference type="ChEBI" id="CHEBI:64428"/>
        <dbReference type="EC" id="2.8.1.7"/>
    </reaction>
</comment>
<evidence type="ECO:0000313" key="8">
    <source>
        <dbReference type="Proteomes" id="UP000287969"/>
    </source>
</evidence>
<evidence type="ECO:0000313" key="7">
    <source>
        <dbReference type="EMBL" id="QAT63059.1"/>
    </source>
</evidence>
<dbReference type="InterPro" id="IPR020578">
    <property type="entry name" value="Aminotrans_V_PyrdxlP_BS"/>
</dbReference>
<sequence>MYRNLVHGLNVKIPLNNDIYTTPINFDNAATTPPFRSVMKEINSFSPWYSSIHRGTGYKSEISSEYYDQARNDVLNFVNGDKDNDTVIFLKNTTECINKLSYRIKEEIEGGIVLTTRMEHHSNLLPWRLKYPTEYVETDKCGRLSIYDLNEKLKRYRGKIKLMAITGASNVTGYTNPIHEIARLVHDQGGKILVDGAQLVPHHPIDMKSSDSLEHIDYLTFSAHKMYAPFGTGVLIGPKKLFEKGSPEYPGGGTISFVSDDSVFWTEPPEKEEAGTPNVMGAVALSNSIKTLESLGMENIDNYELNLTYYCITKMKNIPHIILYCDLDFNNKISIIPFNIEGIPHEILARILSEERGISVRNGCFCAQPYVQRLLNILPNSYISRPGIVRISFGLYNTYEEVDILIDFLTEISSNIQYYKGKYKNLLYY</sequence>
<dbReference type="PANTHER" id="PTHR43586">
    <property type="entry name" value="CYSTEINE DESULFURASE"/>
    <property type="match status" value="1"/>
</dbReference>
<dbReference type="RefSeq" id="WP_083381789.1">
    <property type="nucleotide sequence ID" value="NZ_CP035282.1"/>
</dbReference>
<evidence type="ECO:0000256" key="4">
    <source>
        <dbReference type="ARBA" id="ARBA00050776"/>
    </source>
</evidence>
<evidence type="ECO:0000259" key="6">
    <source>
        <dbReference type="Pfam" id="PF00266"/>
    </source>
</evidence>
<comment type="similarity">
    <text evidence="2">Belongs to the class-V pyridoxal-phosphate-dependent aminotransferase family. Csd subfamily.</text>
</comment>
<evidence type="ECO:0000256" key="3">
    <source>
        <dbReference type="ARBA" id="ARBA00022898"/>
    </source>
</evidence>
<dbReference type="EMBL" id="CP035282">
    <property type="protein sequence ID" value="QAT63059.1"/>
    <property type="molecule type" value="Genomic_DNA"/>
</dbReference>
<dbReference type="InterPro" id="IPR015422">
    <property type="entry name" value="PyrdxlP-dep_Trfase_small"/>
</dbReference>